<keyword evidence="3" id="KW-1185">Reference proteome</keyword>
<protein>
    <recommendedName>
        <fullName evidence="1">SMODS-associated and fused to various effectors domain-containing protein</fullName>
    </recommendedName>
</protein>
<sequence>MSVSSIPQDVKTRLWGKAAGRCQYRGCNKPLWVDELTKAEFNSSYLAHIIADSPKGPRGDIELSKKLAKEISNIMLLCDVHHRLIDKKDVDGHTVELLKEMKDEHEKRIALITKMDVSRKSHIVLFGTNIGSHKSPLNPDEIYPALKKENRYPANEFFISLNLDNSSFRDEDKFFWELESRNLQIQFKEKIVPLLSSHDVKHISLFGIAPQPLLIELGTMFSDIPIVDVFQRQREPDSTWIWPEEDVKAEYIIKKPSEFKEKIALIVSLSASIAEDRILKVLGENTSIWTFTI</sequence>
<proteinExistence type="predicted"/>
<dbReference type="AlphaFoldDB" id="A0A433RNH4"/>
<dbReference type="InterPro" id="IPR040836">
    <property type="entry name" value="SAVED"/>
</dbReference>
<accession>A0A433RNH4</accession>
<dbReference type="EMBL" id="JTFC01000209">
    <property type="protein sequence ID" value="RUS49506.1"/>
    <property type="molecule type" value="Genomic_DNA"/>
</dbReference>
<feature type="domain" description="SMODS-associated and fused to various effectors" evidence="1">
    <location>
        <begin position="185"/>
        <end position="293"/>
    </location>
</feature>
<dbReference type="OrthoDB" id="5379188at2"/>
<feature type="non-terminal residue" evidence="2">
    <location>
        <position position="293"/>
    </location>
</feature>
<comment type="caution">
    <text evidence="2">The sequence shown here is derived from an EMBL/GenBank/DDBJ whole genome shotgun (WGS) entry which is preliminary data.</text>
</comment>
<dbReference type="Proteomes" id="UP000288623">
    <property type="component" value="Unassembled WGS sequence"/>
</dbReference>
<evidence type="ECO:0000313" key="2">
    <source>
        <dbReference type="EMBL" id="RUS49506.1"/>
    </source>
</evidence>
<organism evidence="2 3">
    <name type="scientific">Candidatus Kurthia intestinigallinarum</name>
    <dbReference type="NCBI Taxonomy" id="1562256"/>
    <lineage>
        <taxon>Bacteria</taxon>
        <taxon>Bacillati</taxon>
        <taxon>Bacillota</taxon>
        <taxon>Bacilli</taxon>
        <taxon>Bacillales</taxon>
        <taxon>Caryophanaceae</taxon>
        <taxon>Kurthia</taxon>
    </lineage>
</organism>
<gene>
    <name evidence="2" type="ORF">QI30_19920</name>
</gene>
<dbReference type="NCBIfam" id="NF033611">
    <property type="entry name" value="SAVED"/>
    <property type="match status" value="1"/>
</dbReference>
<evidence type="ECO:0000259" key="1">
    <source>
        <dbReference type="Pfam" id="PF18145"/>
    </source>
</evidence>
<reference evidence="2 3" key="1">
    <citation type="submission" date="2014-11" db="EMBL/GenBank/DDBJ databases">
        <title>Genome sequence and analysis of novel Kurthia sp.</title>
        <authorList>
            <person name="Lawson J.N."/>
            <person name="Gonzalez J.E."/>
            <person name="Rinauldi L."/>
            <person name="Xuan Z."/>
            <person name="Firman A."/>
            <person name="Shaddox L."/>
            <person name="Trudeau A."/>
            <person name="Shah S."/>
            <person name="Reiman D."/>
        </authorList>
    </citation>
    <scope>NUCLEOTIDE SEQUENCE [LARGE SCALE GENOMIC DNA]</scope>
    <source>
        <strain evidence="2 3">3B1D</strain>
    </source>
</reference>
<evidence type="ECO:0000313" key="3">
    <source>
        <dbReference type="Proteomes" id="UP000288623"/>
    </source>
</evidence>
<dbReference type="RefSeq" id="WP_126992157.1">
    <property type="nucleotide sequence ID" value="NZ_JTFC01000209.1"/>
</dbReference>
<dbReference type="Pfam" id="PF18145">
    <property type="entry name" value="SAVED"/>
    <property type="match status" value="1"/>
</dbReference>
<name>A0A433RNH4_9BACL</name>